<evidence type="ECO:0000259" key="1">
    <source>
        <dbReference type="Pfam" id="PF04862"/>
    </source>
</evidence>
<name>A0A8J3R2P8_9ACTN</name>
<dbReference type="AlphaFoldDB" id="A0A8J3R2P8"/>
<proteinExistence type="predicted"/>
<dbReference type="NCBIfam" id="TIGR04362">
    <property type="entry name" value="choice_anch_C"/>
    <property type="match status" value="1"/>
</dbReference>
<dbReference type="InterPro" id="IPR027576">
    <property type="entry name" value="Choice_anch_C_dom"/>
</dbReference>
<gene>
    <name evidence="2" type="ORF">Raf01_93380</name>
</gene>
<keyword evidence="3" id="KW-1185">Reference proteome</keyword>
<organism evidence="2 3">
    <name type="scientific">Rugosimonospora africana</name>
    <dbReference type="NCBI Taxonomy" id="556532"/>
    <lineage>
        <taxon>Bacteria</taxon>
        <taxon>Bacillati</taxon>
        <taxon>Actinomycetota</taxon>
        <taxon>Actinomycetes</taxon>
        <taxon>Micromonosporales</taxon>
        <taxon>Micromonosporaceae</taxon>
        <taxon>Rugosimonospora</taxon>
    </lineage>
</organism>
<comment type="caution">
    <text evidence="2">The sequence shown here is derived from an EMBL/GenBank/DDBJ whole genome shotgun (WGS) entry which is preliminary data.</text>
</comment>
<dbReference type="EMBL" id="BONZ01000118">
    <property type="protein sequence ID" value="GIH21166.1"/>
    <property type="molecule type" value="Genomic_DNA"/>
</dbReference>
<protein>
    <recommendedName>
        <fullName evidence="1">DUF642 domain-containing protein</fullName>
    </recommendedName>
</protein>
<reference evidence="2" key="1">
    <citation type="submission" date="2021-01" db="EMBL/GenBank/DDBJ databases">
        <title>Whole genome shotgun sequence of Rugosimonospora africana NBRC 104875.</title>
        <authorList>
            <person name="Komaki H."/>
            <person name="Tamura T."/>
        </authorList>
    </citation>
    <scope>NUCLEOTIDE SEQUENCE</scope>
    <source>
        <strain evidence="2">NBRC 104875</strain>
    </source>
</reference>
<accession>A0A8J3R2P8</accession>
<feature type="domain" description="DUF642" evidence="1">
    <location>
        <begin position="39"/>
        <end position="176"/>
    </location>
</feature>
<dbReference type="Pfam" id="PF04862">
    <property type="entry name" value="DUF642"/>
    <property type="match status" value="1"/>
</dbReference>
<evidence type="ECO:0000313" key="3">
    <source>
        <dbReference type="Proteomes" id="UP000642748"/>
    </source>
</evidence>
<dbReference type="InterPro" id="IPR006946">
    <property type="entry name" value="DGR2-like_dom"/>
</dbReference>
<sequence length="193" mass="20167">MMVAVAGLVGATTSSPAVAGGPILREGFETPVVASGYVRLPAGTQVGQFTVTRGNVDLVANDLWQASEGRQSLDLAGDTQGAITRTFGTVPLITYRVTYALAGNPNSTPVVKTTETSVNGQVVQQASFDTTGTTDTDMGYVHHTFYFLTTASSVTLEFASTTVPAPFGPVIDDIRVDSCLLVLCPPIHAISVR</sequence>
<dbReference type="Proteomes" id="UP000642748">
    <property type="component" value="Unassembled WGS sequence"/>
</dbReference>
<evidence type="ECO:0000313" key="2">
    <source>
        <dbReference type="EMBL" id="GIH21166.1"/>
    </source>
</evidence>